<accession>A0A7S2X6C5</accession>
<keyword evidence="6" id="KW-0482">Metalloprotease</keyword>
<dbReference type="InterPro" id="IPR024079">
    <property type="entry name" value="MetalloPept_cat_dom_sf"/>
</dbReference>
<evidence type="ECO:0000256" key="4">
    <source>
        <dbReference type="ARBA" id="ARBA00022801"/>
    </source>
</evidence>
<keyword evidence="4" id="KW-0378">Hydrolase</keyword>
<reference evidence="8" key="1">
    <citation type="submission" date="2021-01" db="EMBL/GenBank/DDBJ databases">
        <authorList>
            <person name="Corre E."/>
            <person name="Pelletier E."/>
            <person name="Niang G."/>
            <person name="Scheremetjew M."/>
            <person name="Finn R."/>
            <person name="Kale V."/>
            <person name="Holt S."/>
            <person name="Cochrane G."/>
            <person name="Meng A."/>
            <person name="Brown T."/>
            <person name="Cohen L."/>
        </authorList>
    </citation>
    <scope>NUCLEOTIDE SEQUENCE</scope>
    <source>
        <strain evidence="8">CCMP622</strain>
    </source>
</reference>
<name>A0A7S2X6C5_9EUKA</name>
<dbReference type="Pfam" id="PF07998">
    <property type="entry name" value="Peptidase_M54"/>
    <property type="match status" value="1"/>
</dbReference>
<feature type="compositionally biased region" description="Basic residues" evidence="7">
    <location>
        <begin position="159"/>
        <end position="169"/>
    </location>
</feature>
<sequence>MNKEGTVDSKLLFRSCKVLTHEAGHLFGIRHCTFYECLMCGCNHLQEFDKRPMYLCPVDLRKLQSSLKFDVAVRYKHLLEVVRDFGWEELTSFFHTRLTELVGDYTKCSPVEAERKTTANKSATTRTRPNEKSAATTATKNKNKKVQSLSPSPAVAERKKQRNRSRASK</sequence>
<dbReference type="GO" id="GO:0006508">
    <property type="term" value="P:proteolysis"/>
    <property type="evidence" value="ECO:0007669"/>
    <property type="project" value="UniProtKB-KW"/>
</dbReference>
<evidence type="ECO:0000256" key="3">
    <source>
        <dbReference type="ARBA" id="ARBA00022723"/>
    </source>
</evidence>
<evidence type="ECO:0000256" key="1">
    <source>
        <dbReference type="ARBA" id="ARBA00001947"/>
    </source>
</evidence>
<evidence type="ECO:0000256" key="2">
    <source>
        <dbReference type="ARBA" id="ARBA00022670"/>
    </source>
</evidence>
<dbReference type="InterPro" id="IPR012962">
    <property type="entry name" value="Pept_M54_archaemetzincn"/>
</dbReference>
<comment type="cofactor">
    <cofactor evidence="1">
        <name>Zn(2+)</name>
        <dbReference type="ChEBI" id="CHEBI:29105"/>
    </cofactor>
</comment>
<evidence type="ECO:0000256" key="5">
    <source>
        <dbReference type="ARBA" id="ARBA00022833"/>
    </source>
</evidence>
<keyword evidence="2" id="KW-0645">Protease</keyword>
<dbReference type="SUPFAM" id="SSF55486">
    <property type="entry name" value="Metalloproteases ('zincins'), catalytic domain"/>
    <property type="match status" value="1"/>
</dbReference>
<protein>
    <submittedName>
        <fullName evidence="8">Uncharacterized protein</fullName>
    </submittedName>
</protein>
<evidence type="ECO:0000256" key="6">
    <source>
        <dbReference type="ARBA" id="ARBA00023049"/>
    </source>
</evidence>
<dbReference type="GO" id="GO:0046872">
    <property type="term" value="F:metal ion binding"/>
    <property type="evidence" value="ECO:0007669"/>
    <property type="project" value="UniProtKB-KW"/>
</dbReference>
<proteinExistence type="predicted"/>
<dbReference type="AlphaFoldDB" id="A0A7S2X6C5"/>
<dbReference type="EMBL" id="HBHP01002341">
    <property type="protein sequence ID" value="CAD9746922.1"/>
    <property type="molecule type" value="Transcribed_RNA"/>
</dbReference>
<gene>
    <name evidence="8" type="ORF">LSP00402_LOCUS1528</name>
</gene>
<keyword evidence="3" id="KW-0479">Metal-binding</keyword>
<dbReference type="PANTHER" id="PTHR15910:SF1">
    <property type="entry name" value="ARCHAEMETZINCIN-2"/>
    <property type="match status" value="1"/>
</dbReference>
<keyword evidence="5" id="KW-0862">Zinc</keyword>
<organism evidence="8">
    <name type="scientific">Lotharella oceanica</name>
    <dbReference type="NCBI Taxonomy" id="641309"/>
    <lineage>
        <taxon>Eukaryota</taxon>
        <taxon>Sar</taxon>
        <taxon>Rhizaria</taxon>
        <taxon>Cercozoa</taxon>
        <taxon>Chlorarachniophyceae</taxon>
        <taxon>Lotharella</taxon>
    </lineage>
</organism>
<dbReference type="Gene3D" id="3.40.390.10">
    <property type="entry name" value="Collagenase (Catalytic Domain)"/>
    <property type="match status" value="1"/>
</dbReference>
<dbReference type="PANTHER" id="PTHR15910">
    <property type="entry name" value="ARCHAEMETZINCIN"/>
    <property type="match status" value="1"/>
</dbReference>
<evidence type="ECO:0000313" key="8">
    <source>
        <dbReference type="EMBL" id="CAD9746922.1"/>
    </source>
</evidence>
<dbReference type="GO" id="GO:0008237">
    <property type="term" value="F:metallopeptidase activity"/>
    <property type="evidence" value="ECO:0007669"/>
    <property type="project" value="UniProtKB-KW"/>
</dbReference>
<feature type="region of interest" description="Disordered" evidence="7">
    <location>
        <begin position="113"/>
        <end position="169"/>
    </location>
</feature>
<evidence type="ECO:0000256" key="7">
    <source>
        <dbReference type="SAM" id="MobiDB-lite"/>
    </source>
</evidence>